<evidence type="ECO:0000313" key="3">
    <source>
        <dbReference type="Proteomes" id="UP000053095"/>
    </source>
</evidence>
<dbReference type="Pfam" id="PF07992">
    <property type="entry name" value="Pyr_redox_2"/>
    <property type="match status" value="1"/>
</dbReference>
<dbReference type="InterPro" id="IPR036188">
    <property type="entry name" value="FAD/NAD-bd_sf"/>
</dbReference>
<dbReference type="Gene3D" id="3.50.50.60">
    <property type="entry name" value="FAD/NAD(P)-binding domain"/>
    <property type="match status" value="2"/>
</dbReference>
<feature type="domain" description="FAD/NAD(P)-binding" evidence="1">
    <location>
        <begin position="3"/>
        <end position="106"/>
    </location>
</feature>
<organism evidence="2 3">
    <name type="scientific">Talaromyces pinophilus</name>
    <name type="common">Penicillium pinophilum</name>
    <dbReference type="NCBI Taxonomy" id="128442"/>
    <lineage>
        <taxon>Eukaryota</taxon>
        <taxon>Fungi</taxon>
        <taxon>Dikarya</taxon>
        <taxon>Ascomycota</taxon>
        <taxon>Pezizomycotina</taxon>
        <taxon>Eurotiomycetes</taxon>
        <taxon>Eurotiomycetidae</taxon>
        <taxon>Eurotiales</taxon>
        <taxon>Trichocomaceae</taxon>
        <taxon>Talaromyces</taxon>
        <taxon>Talaromyces sect. Talaromyces</taxon>
    </lineage>
</organism>
<comment type="caution">
    <text evidence="2">The sequence shown here is derived from an EMBL/GenBank/DDBJ whole genome shotgun (WGS) entry which is preliminary data.</text>
</comment>
<dbReference type="PANTHER" id="PTHR46865">
    <property type="entry name" value="OXIDOREDUCTASE-RELATED"/>
    <property type="match status" value="1"/>
</dbReference>
<accession>A0A6V8HAU4</accession>
<proteinExistence type="predicted"/>
<gene>
    <name evidence="2" type="ORF">TCE0_024f07310</name>
</gene>
<dbReference type="EMBL" id="DF933820">
    <property type="protein sequence ID" value="GAM37409.1"/>
    <property type="molecule type" value="Genomic_DNA"/>
</dbReference>
<sequence length="192" mass="21376">MAPLKVLICGAGITGNTLAFWLSKIGYEVTVIERFPGLRLPVYKLIYEGRLPFDATEERAGYIFGIYAKSINQSNDYAEVTFSNGAQELFDIVIGADGQGSHTRKMMLDDKGLDDIPRVDPFQPLGAFAGYFKVNGDCRKGEGYDATMYMATQSRSIMTRRHDPHKYQAYLFCNSSSSERLNAAKKGDIAEE</sequence>
<keyword evidence="2" id="KW-0560">Oxidoreductase</keyword>
<evidence type="ECO:0000259" key="1">
    <source>
        <dbReference type="Pfam" id="PF07992"/>
    </source>
</evidence>
<name>A0A6V8HAU4_TALPI</name>
<dbReference type="AlphaFoldDB" id="A0A6V8HAU4"/>
<protein>
    <submittedName>
        <fullName evidence="2">FAD-binding monooxygenase</fullName>
    </submittedName>
</protein>
<dbReference type="InterPro" id="IPR051704">
    <property type="entry name" value="FAD_aromatic-hydroxylase"/>
</dbReference>
<dbReference type="SUPFAM" id="SSF51905">
    <property type="entry name" value="FAD/NAD(P)-binding domain"/>
    <property type="match status" value="1"/>
</dbReference>
<dbReference type="InterPro" id="IPR023753">
    <property type="entry name" value="FAD/NAD-binding_dom"/>
</dbReference>
<dbReference type="GO" id="GO:0004497">
    <property type="term" value="F:monooxygenase activity"/>
    <property type="evidence" value="ECO:0007669"/>
    <property type="project" value="UniProtKB-KW"/>
</dbReference>
<evidence type="ECO:0000313" key="2">
    <source>
        <dbReference type="EMBL" id="GAM37409.1"/>
    </source>
</evidence>
<reference evidence="3" key="1">
    <citation type="journal article" date="2015" name="Genome Announc.">
        <title>Draft genome sequence of Talaromyces cellulolyticus strain Y-94, a source of lignocellulosic biomass-degrading enzymes.</title>
        <authorList>
            <person name="Fujii T."/>
            <person name="Koike H."/>
            <person name="Sawayama S."/>
            <person name="Yano S."/>
            <person name="Inoue H."/>
        </authorList>
    </citation>
    <scope>NUCLEOTIDE SEQUENCE [LARGE SCALE GENOMIC DNA]</scope>
    <source>
        <strain evidence="3">Y-94</strain>
    </source>
</reference>
<keyword evidence="3" id="KW-1185">Reference proteome</keyword>
<keyword evidence="2" id="KW-0503">Monooxygenase</keyword>
<dbReference type="Proteomes" id="UP000053095">
    <property type="component" value="Unassembled WGS sequence"/>
</dbReference>
<dbReference type="PANTHER" id="PTHR46865:SF7">
    <property type="entry name" value="MONOOXYGENASE, PUTATIVE (AFU_ORTHOLOGUE AFUA_8G07040)-RELATED"/>
    <property type="match status" value="1"/>
</dbReference>